<dbReference type="FunCoup" id="A0A251U9S2">
    <property type="interactions" value="977"/>
</dbReference>
<sequence>MPSDEELRSLLHSIQASDVVESRTQLISQLAELDVTDHNQRLSILQSLTTLWEDFTCLDLSQCMLNKTILQVATTYLESDISICLTQLLALGTKASIWCRKHMKMTLMSTNDSQEEEHYTLFFQVLLDILSHSAAVLSALAKLPVSTGKELVSLIETFVMELLNLTKDSILEVKKILTFGPEVLKASHTVLDAVISLCKAYCNNMNLDYDATAEKDDVNHVINIAKCAVESLVDLGIIAANAGGDLVAVLNLSWKGVVTLTQLYKGSLAVKVNISEIILSLISLAKGSLSCAGQTWSTLMEPVSMAEAKRIFIPVKFYLINAARIISYYPSQAFSIFKDITLCILIILTFRIFLGEQKYLKSASEALTELLEPTSIHLFNSLLNSAQLEHNHKCQILDWLFSDIPISSLVPKDESDPMHGSKTLLLGQLSLFVNLLRSAPDLEDDVTLEIAKKLNWLLNILMDENVYSSILSFPVPLLHNSGHQNMISSVIHALKTFMLAVSSTSMWGEIESFLLENFFHPHHFCWELIMELWCFLIRHAESDMRNDIIIKLCTVLKATASWESVYNRDSVLRKLSKSICMILKNGSQSMADRVFNFINNDLSKLSSAMYIALLIEGFPLNFLSDKVRSVAKQRLVSGYFCFLDVFDDESSRKDGNGMFGAPVFALCAALQSLQVSISDTEVKTVKLSTAMIQKYNNTRDNSKDQYLKLLSETLGIISSMKHLYSSYEMEKLMLELRNLFISNSGTELTKCKPNLAAFVAGLGHIEFEESDDNLKVAASWELFHMLLQERHWALAHLAITAFGYFSARTSCNELWKFVPEDAALSFDLELGKDANEERFMSEFKVFLDKEAANLKTSPGENEAALLVKEGLVLKQMVEKMISDGMEVDEITRVNKKRKFPDGISEGVSLLQNGLRVIANGITLWKQNQLDYSDINNGEFLTRFSHLEDAVGHIAASIK</sequence>
<dbReference type="Proteomes" id="UP000215914">
    <property type="component" value="Chromosome 7"/>
</dbReference>
<evidence type="ECO:0000313" key="2">
    <source>
        <dbReference type="Proteomes" id="UP000215914"/>
    </source>
</evidence>
<dbReference type="STRING" id="4232.A0A251U9S2"/>
<evidence type="ECO:0000313" key="1">
    <source>
        <dbReference type="EMBL" id="OTG19793.1"/>
    </source>
</evidence>
<dbReference type="OMA" id="MELWCFM"/>
<dbReference type="Pfam" id="PF14868">
    <property type="entry name" value="DUF4487"/>
    <property type="match status" value="1"/>
</dbReference>
<dbReference type="InParanoid" id="A0A251U9S2"/>
<reference evidence="2" key="1">
    <citation type="journal article" date="2017" name="Nature">
        <title>The sunflower genome provides insights into oil metabolism, flowering and Asterid evolution.</title>
        <authorList>
            <person name="Badouin H."/>
            <person name="Gouzy J."/>
            <person name="Grassa C.J."/>
            <person name="Murat F."/>
            <person name="Staton S.E."/>
            <person name="Cottret L."/>
            <person name="Lelandais-Briere C."/>
            <person name="Owens G.L."/>
            <person name="Carrere S."/>
            <person name="Mayjonade B."/>
            <person name="Legrand L."/>
            <person name="Gill N."/>
            <person name="Kane N.C."/>
            <person name="Bowers J.E."/>
            <person name="Hubner S."/>
            <person name="Bellec A."/>
            <person name="Berard A."/>
            <person name="Berges H."/>
            <person name="Blanchet N."/>
            <person name="Boniface M.C."/>
            <person name="Brunel D."/>
            <person name="Catrice O."/>
            <person name="Chaidir N."/>
            <person name="Claudel C."/>
            <person name="Donnadieu C."/>
            <person name="Faraut T."/>
            <person name="Fievet G."/>
            <person name="Helmstetter N."/>
            <person name="King M."/>
            <person name="Knapp S.J."/>
            <person name="Lai Z."/>
            <person name="Le Paslier M.C."/>
            <person name="Lippi Y."/>
            <person name="Lorenzon L."/>
            <person name="Mandel J.R."/>
            <person name="Marage G."/>
            <person name="Marchand G."/>
            <person name="Marquand E."/>
            <person name="Bret-Mestries E."/>
            <person name="Morien E."/>
            <person name="Nambeesan S."/>
            <person name="Nguyen T."/>
            <person name="Pegot-Espagnet P."/>
            <person name="Pouilly N."/>
            <person name="Raftis F."/>
            <person name="Sallet E."/>
            <person name="Schiex T."/>
            <person name="Thomas J."/>
            <person name="Vandecasteele C."/>
            <person name="Vares D."/>
            <person name="Vear F."/>
            <person name="Vautrin S."/>
            <person name="Crespi M."/>
            <person name="Mangin B."/>
            <person name="Burke J.M."/>
            <person name="Salse J."/>
            <person name="Munos S."/>
            <person name="Vincourt P."/>
            <person name="Rieseberg L.H."/>
            <person name="Langlade N.B."/>
        </authorList>
    </citation>
    <scope>NUCLEOTIDE SEQUENCE [LARGE SCALE GENOMIC DNA]</scope>
    <source>
        <strain evidence="2">cv. SF193</strain>
    </source>
</reference>
<dbReference type="PANTHER" id="PTHR36702:SF1">
    <property type="entry name" value="HOLLIDAY JUNCTION RESOLVASE"/>
    <property type="match status" value="1"/>
</dbReference>
<gene>
    <name evidence="1" type="ORF">HannXRQ_Chr07g0185861</name>
</gene>
<proteinExistence type="predicted"/>
<dbReference type="AlphaFoldDB" id="A0A251U9S2"/>
<dbReference type="PANTHER" id="PTHR36702">
    <property type="entry name" value="HOLLIDAY JUNCTION RESOLVASE"/>
    <property type="match status" value="1"/>
</dbReference>
<dbReference type="InterPro" id="IPR027902">
    <property type="entry name" value="DUF4487"/>
</dbReference>
<name>A0A251U9S2_HELAN</name>
<dbReference type="EMBL" id="CM007896">
    <property type="protein sequence ID" value="OTG19793.1"/>
    <property type="molecule type" value="Genomic_DNA"/>
</dbReference>
<protein>
    <submittedName>
        <fullName evidence="1">Uncharacterized protein</fullName>
    </submittedName>
</protein>
<organism evidence="1 2">
    <name type="scientific">Helianthus annuus</name>
    <name type="common">Common sunflower</name>
    <dbReference type="NCBI Taxonomy" id="4232"/>
    <lineage>
        <taxon>Eukaryota</taxon>
        <taxon>Viridiplantae</taxon>
        <taxon>Streptophyta</taxon>
        <taxon>Embryophyta</taxon>
        <taxon>Tracheophyta</taxon>
        <taxon>Spermatophyta</taxon>
        <taxon>Magnoliopsida</taxon>
        <taxon>eudicotyledons</taxon>
        <taxon>Gunneridae</taxon>
        <taxon>Pentapetalae</taxon>
        <taxon>asterids</taxon>
        <taxon>campanulids</taxon>
        <taxon>Asterales</taxon>
        <taxon>Asteraceae</taxon>
        <taxon>Asteroideae</taxon>
        <taxon>Heliantheae alliance</taxon>
        <taxon>Heliantheae</taxon>
        <taxon>Helianthus</taxon>
    </lineage>
</organism>
<keyword evidence="2" id="KW-1185">Reference proteome</keyword>
<accession>A0A251U9S2</accession>